<dbReference type="EMBL" id="KC662249">
    <property type="protein sequence ID" value="AGM15319.1"/>
    <property type="molecule type" value="Genomic_DNA"/>
</dbReference>
<proteinExistence type="predicted"/>
<protein>
    <submittedName>
        <fullName evidence="1">FkbM family methyltransferase</fullName>
    </submittedName>
</protein>
<dbReference type="Proteomes" id="UP000204225">
    <property type="component" value="Segment"/>
</dbReference>
<sequence length="251" mass="28772">MDYYTIDSTFSFLKNISNYYSQESSKHGRVIDKLVMNKYINYWKVGPQKKVDGVFVEVGAFDGITYSNTKAMEDNLKWSGILIEPSPPNFQKLTANRPKTVNISSAISSVEKEYLEFTDDPRAIGGLTHVLHKCVQNSGRTWMDAWNISDSGIEVKVDKLSNIFDNNNIKYVDFLSIDVNGAELEVLETINWDIPIYVIAVDMSAWGKFGKTMAKKGRELLARKGFIMDDKLDMDEIWVNNNYFRRKLLTM</sequence>
<name>A0AC59EWG7_9VIRU</name>
<keyword evidence="1" id="KW-0808">Transferase</keyword>
<accession>A0AC59EWG7</accession>
<keyword evidence="2" id="KW-1185">Reference proteome</keyword>
<evidence type="ECO:0000313" key="1">
    <source>
        <dbReference type="EMBL" id="AGM15319.1"/>
    </source>
</evidence>
<gene>
    <name evidence="1" type="ORF">PGCG_00007</name>
</gene>
<organism evidence="1 2">
    <name type="scientific">Phaeocystis globosa virus PgV-16T</name>
    <dbReference type="NCBI Taxonomy" id="3071227"/>
    <lineage>
        <taxon>Viruses</taxon>
        <taxon>Varidnaviria</taxon>
        <taxon>Bamfordvirae</taxon>
        <taxon>Nucleocytoviricota</taxon>
        <taxon>Megaviricetes</taxon>
        <taxon>Imitervirales</taxon>
        <taxon>Mesomimiviridae</taxon>
        <taxon>Tethysvirus</taxon>
        <taxon>Tethysvirus hollandense</taxon>
    </lineage>
</organism>
<keyword evidence="1" id="KW-0489">Methyltransferase</keyword>
<reference evidence="1 2" key="1">
    <citation type="journal article" date="2013" name="Proc. Natl. Acad. Sci. U.S.A.">
        <title>Genome of Phaeocystis globosa virus PgV-16T highlights the common ancestry of the largest known DNA viruses infecting eukaryotes.</title>
        <authorList>
            <person name="Santini S."/>
            <person name="Jeudy S."/>
            <person name="Bartoli J."/>
            <person name="Poirot O."/>
            <person name="Lescot M."/>
            <person name="Abergel C."/>
            <person name="Barbe V."/>
            <person name="Wommack K.E."/>
            <person name="Noordeloos A.A."/>
            <person name="Brussaard C.P."/>
            <person name="Claverie J.M."/>
        </authorList>
    </citation>
    <scope>NUCLEOTIDE SEQUENCE [LARGE SCALE GENOMIC DNA]</scope>
    <source>
        <strain evidence="1 2">16T</strain>
    </source>
</reference>
<evidence type="ECO:0000313" key="2">
    <source>
        <dbReference type="Proteomes" id="UP000204225"/>
    </source>
</evidence>